<dbReference type="EMBL" id="VSSQ01033912">
    <property type="protein sequence ID" value="MPM85675.1"/>
    <property type="molecule type" value="Genomic_DNA"/>
</dbReference>
<reference evidence="1" key="1">
    <citation type="submission" date="2019-08" db="EMBL/GenBank/DDBJ databases">
        <authorList>
            <person name="Kucharzyk K."/>
            <person name="Murdoch R.W."/>
            <person name="Higgins S."/>
            <person name="Loffler F."/>
        </authorList>
    </citation>
    <scope>NUCLEOTIDE SEQUENCE</scope>
</reference>
<proteinExistence type="predicted"/>
<dbReference type="AlphaFoldDB" id="A0A645D8Z6"/>
<name>A0A645D8Z6_9ZZZZ</name>
<gene>
    <name evidence="1" type="ORF">SDC9_132756</name>
</gene>
<evidence type="ECO:0000313" key="1">
    <source>
        <dbReference type="EMBL" id="MPM85675.1"/>
    </source>
</evidence>
<comment type="caution">
    <text evidence="1">The sequence shown here is derived from an EMBL/GenBank/DDBJ whole genome shotgun (WGS) entry which is preliminary data.</text>
</comment>
<organism evidence="1">
    <name type="scientific">bioreactor metagenome</name>
    <dbReference type="NCBI Taxonomy" id="1076179"/>
    <lineage>
        <taxon>unclassified sequences</taxon>
        <taxon>metagenomes</taxon>
        <taxon>ecological metagenomes</taxon>
    </lineage>
</organism>
<sequence>MPRAGSVCLRDFEDFVLIRLAELFGFHGGRCANVDELRTVEHLARTVELIGRQAGIDVDVHAVDVARTGARFYSVPFGKHIRFQNLYNRAFVQPRDQLAVVGGGFSERDIIANDHAGGHAERARILKWHRGA</sequence>
<accession>A0A645D8Z6</accession>
<protein>
    <submittedName>
        <fullName evidence="1">Uncharacterized protein</fullName>
    </submittedName>
</protein>